<gene>
    <name evidence="10" type="ORF">PROFUN_14625</name>
</gene>
<reference evidence="10 11" key="1">
    <citation type="journal article" date="2018" name="Genome Biol. Evol.">
        <title>Multiple Roots of Fruiting Body Formation in Amoebozoa.</title>
        <authorList>
            <person name="Hillmann F."/>
            <person name="Forbes G."/>
            <person name="Novohradska S."/>
            <person name="Ferling I."/>
            <person name="Riege K."/>
            <person name="Groth M."/>
            <person name="Westermann M."/>
            <person name="Marz M."/>
            <person name="Spaller T."/>
            <person name="Winckler T."/>
            <person name="Schaap P."/>
            <person name="Glockner G."/>
        </authorList>
    </citation>
    <scope>NUCLEOTIDE SEQUENCE [LARGE SCALE GENOMIC DNA]</scope>
    <source>
        <strain evidence="10 11">Jena</strain>
    </source>
</reference>
<protein>
    <recommendedName>
        <fullName evidence="12">IPT/TIG domain-containing protein</fullName>
    </recommendedName>
</protein>
<dbReference type="InterPro" id="IPR001577">
    <property type="entry name" value="Peptidase_M8"/>
</dbReference>
<keyword evidence="2" id="KW-0645">Protease</keyword>
<feature type="active site" evidence="7">
    <location>
        <position position="236"/>
    </location>
</feature>
<dbReference type="PANTHER" id="PTHR10942">
    <property type="entry name" value="LEISHMANOLYSIN-LIKE PEPTIDASE"/>
    <property type="match status" value="1"/>
</dbReference>
<dbReference type="Pfam" id="PF01457">
    <property type="entry name" value="Peptidase_M8"/>
    <property type="match status" value="1"/>
</dbReference>
<comment type="similarity">
    <text evidence="1">Belongs to the peptidase M8 family.</text>
</comment>
<dbReference type="SUPFAM" id="SSF55486">
    <property type="entry name" value="Metalloproteases ('zincins'), catalytic domain"/>
    <property type="match status" value="1"/>
</dbReference>
<dbReference type="InterPro" id="IPR014756">
    <property type="entry name" value="Ig_E-set"/>
</dbReference>
<dbReference type="FunCoup" id="A0A2P6N932">
    <property type="interactions" value="52"/>
</dbReference>
<evidence type="ECO:0000256" key="2">
    <source>
        <dbReference type="ARBA" id="ARBA00022670"/>
    </source>
</evidence>
<dbReference type="OrthoDB" id="527990at2759"/>
<dbReference type="Proteomes" id="UP000241769">
    <property type="component" value="Unassembled WGS sequence"/>
</dbReference>
<evidence type="ECO:0000313" key="10">
    <source>
        <dbReference type="EMBL" id="PRP80464.1"/>
    </source>
</evidence>
<dbReference type="GO" id="GO:0006508">
    <property type="term" value="P:proteolysis"/>
    <property type="evidence" value="ECO:0007669"/>
    <property type="project" value="UniProtKB-KW"/>
</dbReference>
<dbReference type="GO" id="GO:0007155">
    <property type="term" value="P:cell adhesion"/>
    <property type="evidence" value="ECO:0007669"/>
    <property type="project" value="InterPro"/>
</dbReference>
<feature type="binding site" evidence="8">
    <location>
        <position position="239"/>
    </location>
    <ligand>
        <name>Zn(2+)</name>
        <dbReference type="ChEBI" id="CHEBI:29105"/>
        <note>catalytic</note>
    </ligand>
</feature>
<keyword evidence="9" id="KW-0472">Membrane</keyword>
<accession>A0A2P6N932</accession>
<dbReference type="Gene3D" id="2.10.55.10">
    <property type="entry name" value="Leishmanolysin domain 3"/>
    <property type="match status" value="1"/>
</dbReference>
<name>A0A2P6N932_9EUKA</name>
<keyword evidence="4" id="KW-0378">Hydrolase</keyword>
<evidence type="ECO:0000256" key="4">
    <source>
        <dbReference type="ARBA" id="ARBA00022801"/>
    </source>
</evidence>
<feature type="transmembrane region" description="Helical" evidence="9">
    <location>
        <begin position="654"/>
        <end position="679"/>
    </location>
</feature>
<keyword evidence="6 8" id="KW-0482">Metalloprotease</keyword>
<comment type="caution">
    <text evidence="10">The sequence shown here is derived from an EMBL/GenBank/DDBJ whole genome shotgun (WGS) entry which is preliminary data.</text>
</comment>
<dbReference type="GO" id="GO:0004222">
    <property type="term" value="F:metalloendopeptidase activity"/>
    <property type="evidence" value="ECO:0007669"/>
    <property type="project" value="InterPro"/>
</dbReference>
<feature type="binding site" evidence="8">
    <location>
        <position position="235"/>
    </location>
    <ligand>
        <name>Zn(2+)</name>
        <dbReference type="ChEBI" id="CHEBI:29105"/>
        <note>catalytic</note>
    </ligand>
</feature>
<dbReference type="Gene3D" id="3.10.170.20">
    <property type="match status" value="1"/>
</dbReference>
<keyword evidence="11" id="KW-1185">Reference proteome</keyword>
<evidence type="ECO:0000256" key="1">
    <source>
        <dbReference type="ARBA" id="ARBA00005860"/>
    </source>
</evidence>
<evidence type="ECO:0000256" key="8">
    <source>
        <dbReference type="PIRSR" id="PIRSR601577-2"/>
    </source>
</evidence>
<evidence type="ECO:0000256" key="7">
    <source>
        <dbReference type="PIRSR" id="PIRSR601577-1"/>
    </source>
</evidence>
<evidence type="ECO:0000256" key="3">
    <source>
        <dbReference type="ARBA" id="ARBA00022723"/>
    </source>
</evidence>
<dbReference type="EMBL" id="MDYQ01000148">
    <property type="protein sequence ID" value="PRP80464.1"/>
    <property type="molecule type" value="Genomic_DNA"/>
</dbReference>
<proteinExistence type="inferred from homology"/>
<evidence type="ECO:0000256" key="5">
    <source>
        <dbReference type="ARBA" id="ARBA00022833"/>
    </source>
</evidence>
<evidence type="ECO:0000256" key="6">
    <source>
        <dbReference type="ARBA" id="ARBA00023049"/>
    </source>
</evidence>
<keyword evidence="5 8" id="KW-0862">Zinc</keyword>
<dbReference type="AlphaFoldDB" id="A0A2P6N932"/>
<dbReference type="SUPFAM" id="SSF81296">
    <property type="entry name" value="E set domains"/>
    <property type="match status" value="1"/>
</dbReference>
<dbReference type="GO" id="GO:0016020">
    <property type="term" value="C:membrane"/>
    <property type="evidence" value="ECO:0007669"/>
    <property type="project" value="InterPro"/>
</dbReference>
<dbReference type="STRING" id="1890364.A0A2P6N932"/>
<evidence type="ECO:0000256" key="9">
    <source>
        <dbReference type="SAM" id="Phobius"/>
    </source>
</evidence>
<feature type="binding site" evidence="8">
    <location>
        <position position="318"/>
    </location>
    <ligand>
        <name>Zn(2+)</name>
        <dbReference type="ChEBI" id="CHEBI:29105"/>
        <note>catalytic</note>
    </ligand>
</feature>
<dbReference type="PANTHER" id="PTHR10942:SF51">
    <property type="entry name" value="IPT_TIG DOMAIN-CONTAINING PROTEIN"/>
    <property type="match status" value="1"/>
</dbReference>
<dbReference type="GO" id="GO:0046872">
    <property type="term" value="F:metal ion binding"/>
    <property type="evidence" value="ECO:0007669"/>
    <property type="project" value="UniProtKB-KW"/>
</dbReference>
<keyword evidence="3 8" id="KW-0479">Metal-binding</keyword>
<evidence type="ECO:0000313" key="11">
    <source>
        <dbReference type="Proteomes" id="UP000241769"/>
    </source>
</evidence>
<dbReference type="InterPro" id="IPR013783">
    <property type="entry name" value="Ig-like_fold"/>
</dbReference>
<keyword evidence="9" id="KW-1133">Transmembrane helix</keyword>
<dbReference type="InParanoid" id="A0A2P6N932"/>
<comment type="cofactor">
    <cofactor evidence="8">
        <name>Zn(2+)</name>
        <dbReference type="ChEBI" id="CHEBI:29105"/>
    </cofactor>
    <text evidence="8">Binds 1 zinc ion per subunit.</text>
</comment>
<dbReference type="Gene3D" id="2.60.40.10">
    <property type="entry name" value="Immunoglobulins"/>
    <property type="match status" value="1"/>
</dbReference>
<evidence type="ECO:0008006" key="12">
    <source>
        <dbReference type="Google" id="ProtNLM"/>
    </source>
</evidence>
<dbReference type="GO" id="GO:0005737">
    <property type="term" value="C:cytoplasm"/>
    <property type="evidence" value="ECO:0007669"/>
    <property type="project" value="TreeGrafter"/>
</dbReference>
<dbReference type="FunFam" id="3.90.132.10:FF:000001">
    <property type="entry name" value="leishmanolysin-like peptidase isoform X2"/>
    <property type="match status" value="1"/>
</dbReference>
<organism evidence="10 11">
    <name type="scientific">Planoprotostelium fungivorum</name>
    <dbReference type="NCBI Taxonomy" id="1890364"/>
    <lineage>
        <taxon>Eukaryota</taxon>
        <taxon>Amoebozoa</taxon>
        <taxon>Evosea</taxon>
        <taxon>Variosea</taxon>
        <taxon>Cavosteliida</taxon>
        <taxon>Cavosteliaceae</taxon>
        <taxon>Planoprotostelium</taxon>
    </lineage>
</organism>
<sequence length="840" mass="92126">MSVILALICPPFHSGSSCPSLGRRFIYGRFFICEAHAGCNHDQTARLIQSSTHWVDYGDRKRSASDVTAPIRIQFDTSNLDNDRRTCYHVGDHVTVGSSASTSCSATVTSNCDYTCTAADILTPTKRSFIVNELLPYAVQFYADTLQVTPVAGPLTWSPSPSCGTLNVPFTSVANADLVILISSRPVPGGMIQATGVECAEDQNGRATLGSINFNPTLVSVTPGNHSTWLGVATHEMAHVLGFSFKKIENFRNRTDYSVLPTSSIYQIVTRDYGSKSRRAVVIVLPTVLQFARQHFGCNTLDGLELEDGGNNGTAYSHWEKRIMNNEYMTGSSSQNPIFSVLTLALLHDSGWYRANFSRARGVLAWGRGQGCPFVMKSCSGWTNLQGGCLSADASACTFDYQAKAYCDYGLASSALPSVYQYFTNPNAGGASMLADYCPQYMGYSNGNCYDTNQQPADSDNYLGESFSNISKCYSSTVLPTNGVQLSTKGPLAACVSPDLLKVRVDSTWYSCTTNTTNTTIRVVGTAHRGTFQCPDVTRLCASDTPLDDTWPVIVSVDPTSGGSVGTLVTVKGRNFGANSGVVIGSVTLTGVNMSANGTIITGYLGKSKVNNYDPVSALIVTNLDTGKTDVAYNAFSIDPVPAIDVLLSVWYRYPAYVGVIGFFVAFGIVLPGVGRYIYHERKIRLRKMKIHPMPIEEEMTNYFHEQLQPHVQEPQYLIQPEPRHPQPAEPKHVAEERYTVQAEPHYETQDIRYVTREGPPPYSEQPRADERSAIAVMFLKKWSVVLTLRDLTENARMIPVLLFMNMDFTFPGWNYRPSPTLGSAATGSNVNLALWMHWK</sequence>
<keyword evidence="9" id="KW-0812">Transmembrane</keyword>
<dbReference type="PRINTS" id="PR00782">
    <property type="entry name" value="LSHMANOLYSIN"/>
</dbReference>
<dbReference type="Gene3D" id="3.90.132.10">
    <property type="entry name" value="Leishmanolysin , domain 2"/>
    <property type="match status" value="1"/>
</dbReference>